<feature type="region of interest" description="Disordered" evidence="8">
    <location>
        <begin position="1"/>
        <end position="32"/>
    </location>
</feature>
<evidence type="ECO:0000256" key="7">
    <source>
        <dbReference type="ARBA" id="ARBA00023306"/>
    </source>
</evidence>
<evidence type="ECO:0000313" key="11">
    <source>
        <dbReference type="EMBL" id="MFM9414208.1"/>
    </source>
</evidence>
<dbReference type="InterPro" id="IPR034746">
    <property type="entry name" value="POTRA"/>
</dbReference>
<dbReference type="InterPro" id="IPR050487">
    <property type="entry name" value="FtsQ_DivIB"/>
</dbReference>
<evidence type="ECO:0000256" key="1">
    <source>
        <dbReference type="ARBA" id="ARBA00004370"/>
    </source>
</evidence>
<dbReference type="Proteomes" id="UP001631949">
    <property type="component" value="Unassembled WGS sequence"/>
</dbReference>
<dbReference type="PROSITE" id="PS51779">
    <property type="entry name" value="POTRA"/>
    <property type="match status" value="1"/>
</dbReference>
<keyword evidence="5 9" id="KW-1133">Transmembrane helix</keyword>
<dbReference type="InterPro" id="IPR005548">
    <property type="entry name" value="Cell_div_FtsQ/DivIB_C"/>
</dbReference>
<proteinExistence type="predicted"/>
<keyword evidence="6 9" id="KW-0472">Membrane</keyword>
<protein>
    <submittedName>
        <fullName evidence="11">Cell division protein FtsQ/DivIB</fullName>
    </submittedName>
</protein>
<dbReference type="Gene3D" id="3.10.20.310">
    <property type="entry name" value="membrane protein fhac"/>
    <property type="match status" value="1"/>
</dbReference>
<dbReference type="PANTHER" id="PTHR37820:SF1">
    <property type="entry name" value="CELL DIVISION PROTEIN FTSQ"/>
    <property type="match status" value="1"/>
</dbReference>
<dbReference type="Pfam" id="PF03799">
    <property type="entry name" value="FtsQ_DivIB_C"/>
    <property type="match status" value="1"/>
</dbReference>
<evidence type="ECO:0000256" key="3">
    <source>
        <dbReference type="ARBA" id="ARBA00022618"/>
    </source>
</evidence>
<dbReference type="InterPro" id="IPR013685">
    <property type="entry name" value="POTRA_FtsQ_type"/>
</dbReference>
<keyword evidence="2" id="KW-1003">Cell membrane</keyword>
<gene>
    <name evidence="11" type="ORF">ACKQTC_07485</name>
</gene>
<sequence length="322" mass="34925">MLKRKKNDPTPSPAEPADESPSGQLEERAGGRKRKLSAEFQLTIILSVIFTIIVSLALSPLMNIDAVAITGNQAVSKQHVTQLANHPQGQNLFLYKKGEAIRSLESHPYIKEASIHRHLPHSLSIEVKERRAVGVLVNRGIFLQFSADGLLLNSTPTLENTTIPIITGISLKAVPQPGGKIKNEAFEQALAVVNAMPKDLLAGIQEINIAEKDNILAYTSNGIEVRIGSIKKIESRMSALNDIMKQVILSNAVQGKVEYIDMRYSKSPILKLKGQDGSAIPLDMEGAGMPISAEREAQRVEGTTEAVAEGDPETGQDENDQA</sequence>
<evidence type="ECO:0000259" key="10">
    <source>
        <dbReference type="PROSITE" id="PS51779"/>
    </source>
</evidence>
<feature type="compositionally biased region" description="Acidic residues" evidence="8">
    <location>
        <begin position="308"/>
        <end position="322"/>
    </location>
</feature>
<keyword evidence="4 9" id="KW-0812">Transmembrane</keyword>
<dbReference type="GO" id="GO:0051301">
    <property type="term" value="P:cell division"/>
    <property type="evidence" value="ECO:0007669"/>
    <property type="project" value="UniProtKB-KW"/>
</dbReference>
<accession>A0ABW9H070</accession>
<dbReference type="PANTHER" id="PTHR37820">
    <property type="entry name" value="CELL DIVISION PROTEIN DIVIB"/>
    <property type="match status" value="1"/>
</dbReference>
<reference evidence="11 12" key="1">
    <citation type="journal article" date="2016" name="Int. J. Syst. Evol. Microbiol.">
        <title>Peptococcus simiae sp. nov., isolated from rhesus macaque faeces and emended description of the genus Peptococcus.</title>
        <authorList>
            <person name="Shkoporov A.N."/>
            <person name="Efimov B.A."/>
            <person name="Kondova I."/>
            <person name="Ouwerling B."/>
            <person name="Chaplin A.V."/>
            <person name="Shcherbakova V.A."/>
            <person name="Langermans J.A.M."/>
        </authorList>
    </citation>
    <scope>NUCLEOTIDE SEQUENCE [LARGE SCALE GENOMIC DNA]</scope>
    <source>
        <strain evidence="11 12">M108</strain>
    </source>
</reference>
<dbReference type="RefSeq" id="WP_408977822.1">
    <property type="nucleotide sequence ID" value="NZ_JBJUVG010000011.1"/>
</dbReference>
<evidence type="ECO:0000256" key="5">
    <source>
        <dbReference type="ARBA" id="ARBA00022989"/>
    </source>
</evidence>
<feature type="transmembrane region" description="Helical" evidence="9">
    <location>
        <begin position="42"/>
        <end position="62"/>
    </location>
</feature>
<evidence type="ECO:0000256" key="9">
    <source>
        <dbReference type="SAM" id="Phobius"/>
    </source>
</evidence>
<dbReference type="Gene3D" id="3.40.50.10960">
    <property type="match status" value="1"/>
</dbReference>
<evidence type="ECO:0000313" key="12">
    <source>
        <dbReference type="Proteomes" id="UP001631949"/>
    </source>
</evidence>
<dbReference type="Pfam" id="PF08478">
    <property type="entry name" value="POTRA_1"/>
    <property type="match status" value="1"/>
</dbReference>
<feature type="domain" description="POTRA" evidence="10">
    <location>
        <begin position="62"/>
        <end position="130"/>
    </location>
</feature>
<organism evidence="11 12">
    <name type="scientific">Peptococcus simiae</name>
    <dbReference type="NCBI Taxonomy" id="1643805"/>
    <lineage>
        <taxon>Bacteria</taxon>
        <taxon>Bacillati</taxon>
        <taxon>Bacillota</taxon>
        <taxon>Clostridia</taxon>
        <taxon>Eubacteriales</taxon>
        <taxon>Peptococcaceae</taxon>
        <taxon>Peptococcus</taxon>
    </lineage>
</organism>
<keyword evidence="3 11" id="KW-0132">Cell division</keyword>
<evidence type="ECO:0000256" key="6">
    <source>
        <dbReference type="ARBA" id="ARBA00023136"/>
    </source>
</evidence>
<keyword evidence="12" id="KW-1185">Reference proteome</keyword>
<name>A0ABW9H070_9FIRM</name>
<comment type="subcellular location">
    <subcellularLocation>
        <location evidence="1">Membrane</location>
    </subcellularLocation>
</comment>
<evidence type="ECO:0000256" key="2">
    <source>
        <dbReference type="ARBA" id="ARBA00022475"/>
    </source>
</evidence>
<keyword evidence="7" id="KW-0131">Cell cycle</keyword>
<evidence type="ECO:0000256" key="8">
    <source>
        <dbReference type="SAM" id="MobiDB-lite"/>
    </source>
</evidence>
<comment type="caution">
    <text evidence="11">The sequence shown here is derived from an EMBL/GenBank/DDBJ whole genome shotgun (WGS) entry which is preliminary data.</text>
</comment>
<evidence type="ECO:0000256" key="4">
    <source>
        <dbReference type="ARBA" id="ARBA00022692"/>
    </source>
</evidence>
<dbReference type="EMBL" id="JBJUVG010000011">
    <property type="protein sequence ID" value="MFM9414208.1"/>
    <property type="molecule type" value="Genomic_DNA"/>
</dbReference>
<feature type="region of interest" description="Disordered" evidence="8">
    <location>
        <begin position="294"/>
        <end position="322"/>
    </location>
</feature>